<dbReference type="Pfam" id="PF12076">
    <property type="entry name" value="CER1-like_C"/>
    <property type="match status" value="1"/>
</dbReference>
<reference evidence="5" key="1">
    <citation type="journal article" date="2017" name="Front. Plant Sci.">
        <title>Climate Clever Clovers: New Paradigm to Reduce the Environmental Footprint of Ruminants by Breeding Low Methanogenic Forages Utilizing Haplotype Variation.</title>
        <authorList>
            <person name="Kaur P."/>
            <person name="Appels R."/>
            <person name="Bayer P.E."/>
            <person name="Keeble-Gagnere G."/>
            <person name="Wang J."/>
            <person name="Hirakawa H."/>
            <person name="Shirasawa K."/>
            <person name="Vercoe P."/>
            <person name="Stefanova K."/>
            <person name="Durmic Z."/>
            <person name="Nichols P."/>
            <person name="Revell C."/>
            <person name="Isobe S.N."/>
            <person name="Edwards D."/>
            <person name="Erskine W."/>
        </authorList>
    </citation>
    <scope>NUCLEOTIDE SEQUENCE [LARGE SCALE GENOMIC DNA]</scope>
    <source>
        <strain evidence="5">cv. Daliak</strain>
    </source>
</reference>
<name>A0A2Z6NY25_TRISU</name>
<keyword evidence="2" id="KW-0472">Membrane</keyword>
<evidence type="ECO:0000313" key="5">
    <source>
        <dbReference type="Proteomes" id="UP000242715"/>
    </source>
</evidence>
<dbReference type="GO" id="GO:0016020">
    <property type="term" value="C:membrane"/>
    <property type="evidence" value="ECO:0007669"/>
    <property type="project" value="UniProtKB-SubCell"/>
</dbReference>
<keyword evidence="5" id="KW-1185">Reference proteome</keyword>
<keyword evidence="2" id="KW-1133">Transmembrane helix</keyword>
<protein>
    <recommendedName>
        <fullName evidence="3">Very-long-chain aldehyde decarbonylase CER1-like C-terminal domain-containing protein</fullName>
    </recommendedName>
</protein>
<keyword evidence="2" id="KW-0812">Transmembrane</keyword>
<dbReference type="AlphaFoldDB" id="A0A2Z6NY25"/>
<comment type="subcellular location">
    <subcellularLocation>
        <location evidence="1">Membrane</location>
        <topology evidence="1">Multi-pass membrane protein</topology>
    </subcellularLocation>
</comment>
<gene>
    <name evidence="4" type="ORF">TSUD_137790</name>
</gene>
<sequence length="313" mass="35515">MTRNGSRVPDFVFLAHIVDITSAMHGQCCLRTFASLPFRTRFFLIPFFPIAVIGLSAMWLWSKTFLFSFYYLRDRLHQTWVVPRCGFQYFLPFATEGINKHIEQAILTADKIGVKNESLNGGGKLFVDKHPNLRVRVVHGNTLTAAVILDEIPKDATEMLTLATDRFEKVQKEAPPEFQSYLVQVTKYQAAQHCKTWIVGKWITPREQNWAPRGTHFHQFVVPPIFAFRRDCTYGDLAAMRLPEDVEGLGCCEYTMDRGVVHACHAGGIVHMLEGWTHHEVGAIDVDRIDVVWKAAMKHGLRPLSSGSTVKAN</sequence>
<dbReference type="OrthoDB" id="408954at2759"/>
<feature type="transmembrane region" description="Helical" evidence="2">
    <location>
        <begin position="42"/>
        <end position="61"/>
    </location>
</feature>
<evidence type="ECO:0000256" key="1">
    <source>
        <dbReference type="ARBA" id="ARBA00004141"/>
    </source>
</evidence>
<accession>A0A2Z6NY25</accession>
<feature type="domain" description="Very-long-chain aldehyde decarbonylase CER1-like C-terminal" evidence="3">
    <location>
        <begin position="151"/>
        <end position="303"/>
    </location>
</feature>
<dbReference type="Proteomes" id="UP000242715">
    <property type="component" value="Unassembled WGS sequence"/>
</dbReference>
<proteinExistence type="predicted"/>
<dbReference type="InterPro" id="IPR021940">
    <property type="entry name" value="CER1-like_C"/>
</dbReference>
<organism evidence="4 5">
    <name type="scientific">Trifolium subterraneum</name>
    <name type="common">Subterranean clover</name>
    <dbReference type="NCBI Taxonomy" id="3900"/>
    <lineage>
        <taxon>Eukaryota</taxon>
        <taxon>Viridiplantae</taxon>
        <taxon>Streptophyta</taxon>
        <taxon>Embryophyta</taxon>
        <taxon>Tracheophyta</taxon>
        <taxon>Spermatophyta</taxon>
        <taxon>Magnoliopsida</taxon>
        <taxon>eudicotyledons</taxon>
        <taxon>Gunneridae</taxon>
        <taxon>Pentapetalae</taxon>
        <taxon>rosids</taxon>
        <taxon>fabids</taxon>
        <taxon>Fabales</taxon>
        <taxon>Fabaceae</taxon>
        <taxon>Papilionoideae</taxon>
        <taxon>50 kb inversion clade</taxon>
        <taxon>NPAAA clade</taxon>
        <taxon>Hologalegina</taxon>
        <taxon>IRL clade</taxon>
        <taxon>Trifolieae</taxon>
        <taxon>Trifolium</taxon>
    </lineage>
</organism>
<dbReference type="EMBL" id="DF974515">
    <property type="protein sequence ID" value="GAU49094.1"/>
    <property type="molecule type" value="Genomic_DNA"/>
</dbReference>
<evidence type="ECO:0000259" key="3">
    <source>
        <dbReference type="Pfam" id="PF12076"/>
    </source>
</evidence>
<evidence type="ECO:0000256" key="2">
    <source>
        <dbReference type="SAM" id="Phobius"/>
    </source>
</evidence>
<evidence type="ECO:0000313" key="4">
    <source>
        <dbReference type="EMBL" id="GAU49094.1"/>
    </source>
</evidence>